<dbReference type="InterPro" id="IPR053728">
    <property type="entry name" value="Alginate_Permeability_Chnl"/>
</dbReference>
<feature type="signal peptide" evidence="1">
    <location>
        <begin position="1"/>
        <end position="34"/>
    </location>
</feature>
<evidence type="ECO:0000313" key="4">
    <source>
        <dbReference type="Proteomes" id="UP000295645"/>
    </source>
</evidence>
<evidence type="ECO:0000313" key="3">
    <source>
        <dbReference type="EMBL" id="TCV93434.1"/>
    </source>
</evidence>
<dbReference type="EMBL" id="SMCS01000005">
    <property type="protein sequence ID" value="TCV93434.1"/>
    <property type="molecule type" value="Genomic_DNA"/>
</dbReference>
<evidence type="ECO:0000259" key="2">
    <source>
        <dbReference type="Pfam" id="PF13372"/>
    </source>
</evidence>
<gene>
    <name evidence="3" type="ORF">EC912_105295</name>
</gene>
<dbReference type="InterPro" id="IPR025388">
    <property type="entry name" value="Alginate_export_dom"/>
</dbReference>
<comment type="caution">
    <text evidence="3">The sequence shown here is derived from an EMBL/GenBank/DDBJ whole genome shotgun (WGS) entry which is preliminary data.</text>
</comment>
<dbReference type="AlphaFoldDB" id="A0A4R3YQE7"/>
<protein>
    <submittedName>
        <fullName evidence="3">Alginate export protein</fullName>
    </submittedName>
</protein>
<feature type="chain" id="PRO_5020868438" evidence="1">
    <location>
        <begin position="35"/>
        <end position="477"/>
    </location>
</feature>
<sequence length="477" mass="53130">MPVPADKQPVALKRLAASTLAGLVLATASLPASAQTASAGPARPAIMSNRWQEDWSVLADPQVPRQAGDSLKYISLSDTDPQSYLSLGATIRERFEYNASPSFGTTARGADGWLIDRKQVHVDFRPNEHWQWFTQLEDARTVDKALPGPADHDRLDVEQAFIAYVADLGPGELKLRLGRQEMSFDLQRFVSARDGPNVRQAFDALWGNYTIGPWRLIGFWSHPVQYRDEHTFDDYSNRRFQYGGLRVERQLKNAGELSAFYSRWLLDDASYLDAKGRERRNIYDVRYAGKVGKVDWDLESMLQNGSVGSDSVHAWAIGARGGYSIDGPWTPRLGLQADAASGDRHPHDGELNTFNPLFPNGYYFNLGGYTGYTNLIHVKPSVTVKPRAGLTIMAAVGFLWRMTTADAVYVQPNIPVARTAGEPGRYTGAYGQLRIDWLARADLTLALEAVHYRIGPALERAGGHDSNYLGVEFKYSW</sequence>
<accession>A0A4R3YQE7</accession>
<organism evidence="3 4">
    <name type="scientific">Luteibacter rhizovicinus</name>
    <dbReference type="NCBI Taxonomy" id="242606"/>
    <lineage>
        <taxon>Bacteria</taxon>
        <taxon>Pseudomonadati</taxon>
        <taxon>Pseudomonadota</taxon>
        <taxon>Gammaproteobacteria</taxon>
        <taxon>Lysobacterales</taxon>
        <taxon>Rhodanobacteraceae</taxon>
        <taxon>Luteibacter</taxon>
    </lineage>
</organism>
<feature type="domain" description="Alginate export" evidence="2">
    <location>
        <begin position="84"/>
        <end position="471"/>
    </location>
</feature>
<dbReference type="Pfam" id="PF13372">
    <property type="entry name" value="Alginate_exp"/>
    <property type="match status" value="1"/>
</dbReference>
<keyword evidence="1" id="KW-0732">Signal</keyword>
<dbReference type="Gene3D" id="2.40.160.100">
    <property type="match status" value="1"/>
</dbReference>
<dbReference type="RefSeq" id="WP_207906855.1">
    <property type="nucleotide sequence ID" value="NZ_SMCS01000005.1"/>
</dbReference>
<dbReference type="Proteomes" id="UP000295645">
    <property type="component" value="Unassembled WGS sequence"/>
</dbReference>
<name>A0A4R3YQE7_9GAMM</name>
<reference evidence="3 4" key="1">
    <citation type="submission" date="2019-03" db="EMBL/GenBank/DDBJ databases">
        <title>Above-ground endophytic microbial communities from plants in different locations in the United States.</title>
        <authorList>
            <person name="Frank C."/>
        </authorList>
    </citation>
    <scope>NUCLEOTIDE SEQUENCE [LARGE SCALE GENOMIC DNA]</scope>
    <source>
        <strain evidence="3 4">LP_13_YM</strain>
    </source>
</reference>
<keyword evidence="4" id="KW-1185">Reference proteome</keyword>
<proteinExistence type="predicted"/>
<evidence type="ECO:0000256" key="1">
    <source>
        <dbReference type="SAM" id="SignalP"/>
    </source>
</evidence>